<dbReference type="Proteomes" id="UP000318616">
    <property type="component" value="Unassembled WGS sequence"/>
</dbReference>
<evidence type="ECO:0000313" key="1">
    <source>
        <dbReference type="EMBL" id="TRV19144.1"/>
    </source>
</evidence>
<comment type="caution">
    <text evidence="1">The sequence shown here is derived from an EMBL/GenBank/DDBJ whole genome shotgun (WGS) entry which is preliminary data.</text>
</comment>
<organism evidence="1 2">
    <name type="scientific">Microcystis wesenbergii Mw_MB_S_20031200_S109D</name>
    <dbReference type="NCBI Taxonomy" id="2486241"/>
    <lineage>
        <taxon>Bacteria</taxon>
        <taxon>Bacillati</taxon>
        <taxon>Cyanobacteriota</taxon>
        <taxon>Cyanophyceae</taxon>
        <taxon>Oscillatoriophycideae</taxon>
        <taxon>Chroococcales</taxon>
        <taxon>Microcystaceae</taxon>
        <taxon>Microcystis</taxon>
    </lineage>
</organism>
<reference evidence="1 2" key="1">
    <citation type="submission" date="2019-01" db="EMBL/GenBank/DDBJ databases">
        <title>Coherence of Microcystis species and biogeography revealed through population genomics.</title>
        <authorList>
            <person name="Perez-Carrascal O.M."/>
            <person name="Terrat Y."/>
            <person name="Giani A."/>
            <person name="Fortin N."/>
            <person name="Tromas N."/>
            <person name="Shapiro B.J."/>
        </authorList>
    </citation>
    <scope>NUCLEOTIDE SEQUENCE [LARGE SCALE GENOMIC DNA]</scope>
    <source>
        <strain evidence="1">Mw_MB_S_20031200_S109D</strain>
    </source>
</reference>
<name>A0A552LG03_9CHRO</name>
<evidence type="ECO:0000313" key="2">
    <source>
        <dbReference type="Proteomes" id="UP000318616"/>
    </source>
</evidence>
<sequence length="352" mass="35629">MQNFTTIPSSETLTNSLAPLLNNDKSALSNSSGTVFPTTELQVGMKCWRTDQQKLYLLTNASPATWILLADLSSGSTSVAAAIAAQSASDATALGGQLPSYYTDITARLGFTPLNKAGDTATGLQYQVRAAGAFQYWGLTAANYLSVGQSSTGDAYVKNAYPSKSLILGAGNTDHVVINAAGAVGAGGANFGAAGQVLTSAGSAAPPGWQTPPEEFASGTRLLFQQTAAPTGWTKDTTHNDKALRVVNGAVSSGGTVAFTSAFISQAVSGTVGSTTLVESQIPSHTHTHRGYVSVKGGSAWPNSGGGGGATISTSGLTTTATGGGGSHNHSFAANSINLAVQYVDVIIATKN</sequence>
<dbReference type="EMBL" id="SFAP01000237">
    <property type="protein sequence ID" value="TRV19144.1"/>
    <property type="molecule type" value="Genomic_DNA"/>
</dbReference>
<evidence type="ECO:0008006" key="3">
    <source>
        <dbReference type="Google" id="ProtNLM"/>
    </source>
</evidence>
<protein>
    <recommendedName>
        <fullName evidence="3">Tail fiber protein</fullName>
    </recommendedName>
</protein>
<proteinExistence type="predicted"/>
<gene>
    <name evidence="1" type="ORF">EWV88_19170</name>
</gene>
<accession>A0A552LG03</accession>
<dbReference type="AlphaFoldDB" id="A0A552LG03"/>